<proteinExistence type="predicted"/>
<dbReference type="Proteomes" id="UP000828390">
    <property type="component" value="Unassembled WGS sequence"/>
</dbReference>
<dbReference type="EMBL" id="JAIWYP010000016">
    <property type="protein sequence ID" value="KAH3694619.1"/>
    <property type="molecule type" value="Genomic_DNA"/>
</dbReference>
<keyword evidence="2" id="KW-1185">Reference proteome</keyword>
<dbReference type="AlphaFoldDB" id="A0A9D3Y9T6"/>
<comment type="caution">
    <text evidence="1">The sequence shown here is derived from an EMBL/GenBank/DDBJ whole genome shotgun (WGS) entry which is preliminary data.</text>
</comment>
<reference evidence="1" key="1">
    <citation type="journal article" date="2019" name="bioRxiv">
        <title>The Genome of the Zebra Mussel, Dreissena polymorpha: A Resource for Invasive Species Research.</title>
        <authorList>
            <person name="McCartney M.A."/>
            <person name="Auch B."/>
            <person name="Kono T."/>
            <person name="Mallez S."/>
            <person name="Zhang Y."/>
            <person name="Obille A."/>
            <person name="Becker A."/>
            <person name="Abrahante J.E."/>
            <person name="Garbe J."/>
            <person name="Badalamenti J.P."/>
            <person name="Herman A."/>
            <person name="Mangelson H."/>
            <person name="Liachko I."/>
            <person name="Sullivan S."/>
            <person name="Sone E.D."/>
            <person name="Koren S."/>
            <person name="Silverstein K.A.T."/>
            <person name="Beckman K.B."/>
            <person name="Gohl D.M."/>
        </authorList>
    </citation>
    <scope>NUCLEOTIDE SEQUENCE</scope>
    <source>
        <strain evidence="1">Duluth1</strain>
        <tissue evidence="1">Whole animal</tissue>
    </source>
</reference>
<gene>
    <name evidence="1" type="ORF">DPMN_082059</name>
</gene>
<organism evidence="1 2">
    <name type="scientific">Dreissena polymorpha</name>
    <name type="common">Zebra mussel</name>
    <name type="synonym">Mytilus polymorpha</name>
    <dbReference type="NCBI Taxonomy" id="45954"/>
    <lineage>
        <taxon>Eukaryota</taxon>
        <taxon>Metazoa</taxon>
        <taxon>Spiralia</taxon>
        <taxon>Lophotrochozoa</taxon>
        <taxon>Mollusca</taxon>
        <taxon>Bivalvia</taxon>
        <taxon>Autobranchia</taxon>
        <taxon>Heteroconchia</taxon>
        <taxon>Euheterodonta</taxon>
        <taxon>Imparidentia</taxon>
        <taxon>Neoheterodontei</taxon>
        <taxon>Myida</taxon>
        <taxon>Dreissenoidea</taxon>
        <taxon>Dreissenidae</taxon>
        <taxon>Dreissena</taxon>
    </lineage>
</organism>
<reference evidence="1" key="2">
    <citation type="submission" date="2020-11" db="EMBL/GenBank/DDBJ databases">
        <authorList>
            <person name="McCartney M.A."/>
            <person name="Auch B."/>
            <person name="Kono T."/>
            <person name="Mallez S."/>
            <person name="Becker A."/>
            <person name="Gohl D.M."/>
            <person name="Silverstein K.A.T."/>
            <person name="Koren S."/>
            <person name="Bechman K.B."/>
            <person name="Herman A."/>
            <person name="Abrahante J.E."/>
            <person name="Garbe J."/>
        </authorList>
    </citation>
    <scope>NUCLEOTIDE SEQUENCE</scope>
    <source>
        <strain evidence="1">Duluth1</strain>
        <tissue evidence="1">Whole animal</tissue>
    </source>
</reference>
<accession>A0A9D3Y9T6</accession>
<sequence length="51" mass="5842">MFQLVAEEGAEERAKVRLPEKAKNLFGKLIQIGMKLPFLSFKQGKTDFEKT</sequence>
<name>A0A9D3Y9T6_DREPO</name>
<evidence type="ECO:0000313" key="2">
    <source>
        <dbReference type="Proteomes" id="UP000828390"/>
    </source>
</evidence>
<evidence type="ECO:0000313" key="1">
    <source>
        <dbReference type="EMBL" id="KAH3694619.1"/>
    </source>
</evidence>
<protein>
    <submittedName>
        <fullName evidence="1">Uncharacterized protein</fullName>
    </submittedName>
</protein>